<reference evidence="1" key="1">
    <citation type="submission" date="2020-05" db="EMBL/GenBank/DDBJ databases">
        <authorList>
            <person name="Chiriac C."/>
            <person name="Salcher M."/>
            <person name="Ghai R."/>
            <person name="Kavagutti S V."/>
        </authorList>
    </citation>
    <scope>NUCLEOTIDE SEQUENCE</scope>
</reference>
<gene>
    <name evidence="1" type="ORF">UFOPK1835_00014</name>
</gene>
<dbReference type="InterPro" id="IPR002347">
    <property type="entry name" value="SDR_fam"/>
</dbReference>
<dbReference type="Gene3D" id="3.40.50.720">
    <property type="entry name" value="NAD(P)-binding Rossmann-like Domain"/>
    <property type="match status" value="1"/>
</dbReference>
<evidence type="ECO:0000313" key="1">
    <source>
        <dbReference type="EMBL" id="CAB4595241.1"/>
    </source>
</evidence>
<sequence length="271" mass="28756">MTGSSRGIGAATAERLAAEGADVMLTARTVDRHDHLAGSLNETLERCRRFGTNVQVVAADLTDPDDRLRIVPAAVEALGGPIDILVNNAAAAIYGSLLDYPQKRRRIMFEVNVFAPLDLMQQVLPSMIERGEGWIVNVSSATGRMIEGPPYASAGVAGTTGFYGSSKAALNRMTNAMALEVAAHGVRVNTVEPRAAVMSEGAQALVGDIVRDDQIESMEAMVESIIALADCRAERSGHVHVSLDLLDELGLTVMDLDGLAPYPGGQRVHHG</sequence>
<dbReference type="PROSITE" id="PS00061">
    <property type="entry name" value="ADH_SHORT"/>
    <property type="match status" value="1"/>
</dbReference>
<dbReference type="EMBL" id="CAEZUP010000001">
    <property type="protein sequence ID" value="CAB4595241.1"/>
    <property type="molecule type" value="Genomic_DNA"/>
</dbReference>
<dbReference type="CDD" id="cd05233">
    <property type="entry name" value="SDR_c"/>
    <property type="match status" value="1"/>
</dbReference>
<proteinExistence type="predicted"/>
<protein>
    <submittedName>
        <fullName evidence="1">Unannotated protein</fullName>
    </submittedName>
</protein>
<dbReference type="PRINTS" id="PR00080">
    <property type="entry name" value="SDRFAMILY"/>
</dbReference>
<accession>A0A6J6G2E0</accession>
<dbReference type="InterPro" id="IPR036291">
    <property type="entry name" value="NAD(P)-bd_dom_sf"/>
</dbReference>
<dbReference type="PANTHER" id="PTHR43975">
    <property type="entry name" value="ZGC:101858"/>
    <property type="match status" value="1"/>
</dbReference>
<dbReference type="SUPFAM" id="SSF51735">
    <property type="entry name" value="NAD(P)-binding Rossmann-fold domains"/>
    <property type="match status" value="1"/>
</dbReference>
<name>A0A6J6G2E0_9ZZZZ</name>
<organism evidence="1">
    <name type="scientific">freshwater metagenome</name>
    <dbReference type="NCBI Taxonomy" id="449393"/>
    <lineage>
        <taxon>unclassified sequences</taxon>
        <taxon>metagenomes</taxon>
        <taxon>ecological metagenomes</taxon>
    </lineage>
</organism>
<dbReference type="Pfam" id="PF00106">
    <property type="entry name" value="adh_short"/>
    <property type="match status" value="1"/>
</dbReference>
<dbReference type="AlphaFoldDB" id="A0A6J6G2E0"/>
<dbReference type="PRINTS" id="PR00081">
    <property type="entry name" value="GDHRDH"/>
</dbReference>
<dbReference type="PANTHER" id="PTHR43975:SF2">
    <property type="entry name" value="EG:BACR7A4.14 PROTEIN-RELATED"/>
    <property type="match status" value="1"/>
</dbReference>
<dbReference type="InterPro" id="IPR020904">
    <property type="entry name" value="Sc_DH/Rdtase_CS"/>
</dbReference>